<dbReference type="CDD" id="cd17657">
    <property type="entry name" value="CDC14_N"/>
    <property type="match status" value="1"/>
</dbReference>
<feature type="compositionally biased region" description="Low complexity" evidence="14">
    <location>
        <begin position="943"/>
        <end position="960"/>
    </location>
</feature>
<keyword evidence="12" id="KW-0469">Meiosis</keyword>
<dbReference type="InterPro" id="IPR020422">
    <property type="entry name" value="TYR_PHOSPHATASE_DUAL_dom"/>
</dbReference>
<evidence type="ECO:0000259" key="16">
    <source>
        <dbReference type="PROSITE" id="PS50054"/>
    </source>
</evidence>
<dbReference type="CDD" id="cd14499">
    <property type="entry name" value="CDC14_C"/>
    <property type="match status" value="1"/>
</dbReference>
<reference evidence="18 19" key="1">
    <citation type="journal article" name="Sci. Rep.">
        <title>Telomere-to-telomere assembled and centromere annotated genomes of the two main subspecies of the button mushroom Agaricus bisporus reveal especially polymorphic chromosome ends.</title>
        <authorList>
            <person name="Sonnenberg A.S.M."/>
            <person name="Sedaghat-Telgerd N."/>
            <person name="Lavrijssen B."/>
            <person name="Ohm R.A."/>
            <person name="Hendrickx P.M."/>
            <person name="Scholtmeijer K."/>
            <person name="Baars J.J.P."/>
            <person name="van Peer A."/>
        </authorList>
    </citation>
    <scope>NUCLEOTIDE SEQUENCE [LARGE SCALE GENOMIC DNA]</scope>
    <source>
        <strain evidence="18 19">H119_p4</strain>
    </source>
</reference>
<dbReference type="PROSITE" id="PS50054">
    <property type="entry name" value="TYR_PHOSPHATASE_DUAL"/>
    <property type="match status" value="1"/>
</dbReference>
<dbReference type="SUPFAM" id="SSF52799">
    <property type="entry name" value="(Phosphotyrosine protein) phosphatases II"/>
    <property type="match status" value="2"/>
</dbReference>
<dbReference type="SMART" id="SM00404">
    <property type="entry name" value="PTPc_motif"/>
    <property type="match status" value="1"/>
</dbReference>
<feature type="transmembrane region" description="Helical" evidence="15">
    <location>
        <begin position="254"/>
        <end position="275"/>
    </location>
</feature>
<keyword evidence="10" id="KW-0904">Protein phosphatase</keyword>
<feature type="transmembrane region" description="Helical" evidence="15">
    <location>
        <begin position="68"/>
        <end position="87"/>
    </location>
</feature>
<evidence type="ECO:0000256" key="5">
    <source>
        <dbReference type="ARBA" id="ARBA00022490"/>
    </source>
</evidence>
<keyword evidence="15" id="KW-0812">Transmembrane</keyword>
<dbReference type="PROSITE" id="PS50056">
    <property type="entry name" value="TYR_PHOSPHATASE_2"/>
    <property type="match status" value="1"/>
</dbReference>
<evidence type="ECO:0000256" key="4">
    <source>
        <dbReference type="ARBA" id="ARBA00013064"/>
    </source>
</evidence>
<dbReference type="GO" id="GO:0005730">
    <property type="term" value="C:nucleolus"/>
    <property type="evidence" value="ECO:0007669"/>
    <property type="project" value="UniProtKB-ARBA"/>
</dbReference>
<dbReference type="GO" id="GO:0007096">
    <property type="term" value="P:regulation of exit from mitosis"/>
    <property type="evidence" value="ECO:0007669"/>
    <property type="project" value="UniProtKB-ARBA"/>
</dbReference>
<feature type="domain" description="Tyrosine-protein phosphatase" evidence="16">
    <location>
        <begin position="626"/>
        <end position="775"/>
    </location>
</feature>
<dbReference type="InterPro" id="IPR050561">
    <property type="entry name" value="PTP"/>
</dbReference>
<dbReference type="EMBL" id="JABXXO010000006">
    <property type="protein sequence ID" value="KAF7776143.1"/>
    <property type="molecule type" value="Genomic_DNA"/>
</dbReference>
<evidence type="ECO:0000256" key="6">
    <source>
        <dbReference type="ARBA" id="ARBA00022553"/>
    </source>
</evidence>
<dbReference type="GO" id="GO:0000278">
    <property type="term" value="P:mitotic cell cycle"/>
    <property type="evidence" value="ECO:0007669"/>
    <property type="project" value="UniProtKB-ARBA"/>
</dbReference>
<evidence type="ECO:0000256" key="14">
    <source>
        <dbReference type="SAM" id="MobiDB-lite"/>
    </source>
</evidence>
<dbReference type="GO" id="GO:0033554">
    <property type="term" value="P:cellular response to stress"/>
    <property type="evidence" value="ECO:0007669"/>
    <property type="project" value="UniProtKB-ARBA"/>
</dbReference>
<feature type="region of interest" description="Disordered" evidence="14">
    <location>
        <begin position="1016"/>
        <end position="1045"/>
    </location>
</feature>
<dbReference type="InterPro" id="IPR003595">
    <property type="entry name" value="Tyr_Pase_cat"/>
</dbReference>
<comment type="caution">
    <text evidence="18">The sequence shown here is derived from an EMBL/GenBank/DDBJ whole genome shotgun (WGS) entry which is preliminary data.</text>
</comment>
<evidence type="ECO:0000256" key="8">
    <source>
        <dbReference type="ARBA" id="ARBA00022776"/>
    </source>
</evidence>
<keyword evidence="15" id="KW-0472">Membrane</keyword>
<evidence type="ECO:0000259" key="17">
    <source>
        <dbReference type="PROSITE" id="PS50056"/>
    </source>
</evidence>
<dbReference type="SMART" id="SM00195">
    <property type="entry name" value="DSPc"/>
    <property type="match status" value="1"/>
</dbReference>
<dbReference type="GO" id="GO:0051301">
    <property type="term" value="P:cell division"/>
    <property type="evidence" value="ECO:0007669"/>
    <property type="project" value="UniProtKB-KW"/>
</dbReference>
<keyword evidence="15" id="KW-1133">Transmembrane helix</keyword>
<protein>
    <recommendedName>
        <fullName evidence="4">protein-tyrosine-phosphatase</fullName>
        <ecNumber evidence="4">3.1.3.48</ecNumber>
    </recommendedName>
</protein>
<feature type="compositionally biased region" description="Polar residues" evidence="14">
    <location>
        <begin position="987"/>
        <end position="997"/>
    </location>
</feature>
<feature type="compositionally biased region" description="Low complexity" evidence="14">
    <location>
        <begin position="905"/>
        <end position="932"/>
    </location>
</feature>
<keyword evidence="13" id="KW-0131">Cell cycle</keyword>
<evidence type="ECO:0000313" key="19">
    <source>
        <dbReference type="Proteomes" id="UP000629468"/>
    </source>
</evidence>
<dbReference type="Gene3D" id="3.90.190.10">
    <property type="entry name" value="Protein tyrosine phosphatase superfamily"/>
    <property type="match status" value="2"/>
</dbReference>
<dbReference type="Pfam" id="PF14671">
    <property type="entry name" value="DSPn"/>
    <property type="match status" value="1"/>
</dbReference>
<keyword evidence="8" id="KW-0498">Mitosis</keyword>
<feature type="transmembrane region" description="Helical" evidence="15">
    <location>
        <begin position="43"/>
        <end position="61"/>
    </location>
</feature>
<feature type="transmembrane region" description="Helical" evidence="15">
    <location>
        <begin position="12"/>
        <end position="31"/>
    </location>
</feature>
<feature type="domain" description="Tyrosine specific protein phosphatases" evidence="17">
    <location>
        <begin position="696"/>
        <end position="761"/>
    </location>
</feature>
<dbReference type="GO" id="GO:0032954">
    <property type="term" value="P:regulation of cytokinetic process"/>
    <property type="evidence" value="ECO:0007669"/>
    <property type="project" value="UniProtKB-ARBA"/>
</dbReference>
<dbReference type="InterPro" id="IPR000387">
    <property type="entry name" value="Tyr_Pase_dom"/>
</dbReference>
<dbReference type="GO" id="GO:0005816">
    <property type="term" value="C:spindle pole body"/>
    <property type="evidence" value="ECO:0007669"/>
    <property type="project" value="UniProtKB-ARBA"/>
</dbReference>
<feature type="transmembrane region" description="Helical" evidence="15">
    <location>
        <begin position="125"/>
        <end position="145"/>
    </location>
</feature>
<organism evidence="18 19">
    <name type="scientific">Agaricus bisporus var. burnettii</name>
    <dbReference type="NCBI Taxonomy" id="192524"/>
    <lineage>
        <taxon>Eukaryota</taxon>
        <taxon>Fungi</taxon>
        <taxon>Dikarya</taxon>
        <taxon>Basidiomycota</taxon>
        <taxon>Agaricomycotina</taxon>
        <taxon>Agaricomycetes</taxon>
        <taxon>Agaricomycetidae</taxon>
        <taxon>Agaricales</taxon>
        <taxon>Agaricineae</taxon>
        <taxon>Agaricaceae</taxon>
        <taxon>Agaricus</taxon>
    </lineage>
</organism>
<feature type="transmembrane region" description="Helical" evidence="15">
    <location>
        <begin position="295"/>
        <end position="314"/>
    </location>
</feature>
<keyword evidence="11" id="KW-0539">Nucleus</keyword>
<dbReference type="Pfam" id="PF22785">
    <property type="entry name" value="Tc-R-P"/>
    <property type="match status" value="1"/>
</dbReference>
<feature type="region of interest" description="Disordered" evidence="14">
    <location>
        <begin position="789"/>
        <end position="1000"/>
    </location>
</feature>
<dbReference type="PROSITE" id="PS00383">
    <property type="entry name" value="TYR_PHOSPHATASE_1"/>
    <property type="match status" value="1"/>
</dbReference>
<comment type="similarity">
    <text evidence="3">Belongs to the protein-tyrosine phosphatase family. Non-receptor class CDC14 subfamily.</text>
</comment>
<feature type="compositionally biased region" description="Low complexity" evidence="14">
    <location>
        <begin position="830"/>
        <end position="840"/>
    </location>
</feature>
<evidence type="ECO:0000256" key="9">
    <source>
        <dbReference type="ARBA" id="ARBA00022801"/>
    </source>
</evidence>
<dbReference type="InterPro" id="IPR044506">
    <property type="entry name" value="CDC14_C"/>
</dbReference>
<evidence type="ECO:0000313" key="18">
    <source>
        <dbReference type="EMBL" id="KAF7776143.1"/>
    </source>
</evidence>
<dbReference type="EC" id="3.1.3.48" evidence="4"/>
<comment type="subcellular location">
    <subcellularLocation>
        <location evidence="2">Cytoplasm</location>
    </subcellularLocation>
    <subcellularLocation>
        <location evidence="1">Nucleus</location>
    </subcellularLocation>
</comment>
<dbReference type="FunFam" id="3.90.190.10:FF:000038">
    <property type="entry name" value="Tyrosine-protein phosphatase CDC14"/>
    <property type="match status" value="1"/>
</dbReference>
<keyword evidence="5" id="KW-0963">Cytoplasm</keyword>
<keyword evidence="6" id="KW-0597">Phosphoprotein</keyword>
<dbReference type="InterPro" id="IPR016130">
    <property type="entry name" value="Tyr_Pase_AS"/>
</dbReference>
<keyword evidence="9" id="KW-0378">Hydrolase</keyword>
<evidence type="ECO:0000256" key="1">
    <source>
        <dbReference type="ARBA" id="ARBA00004123"/>
    </source>
</evidence>
<dbReference type="InterPro" id="IPR029021">
    <property type="entry name" value="Prot-tyrosine_phosphatase-like"/>
</dbReference>
<name>A0A8H7F3H9_AGABI</name>
<feature type="transmembrane region" description="Helical" evidence="15">
    <location>
        <begin position="229"/>
        <end position="248"/>
    </location>
</feature>
<dbReference type="PANTHER" id="PTHR23339">
    <property type="entry name" value="TYROSINE SPECIFIC PROTEIN PHOSPHATASE AND DUAL SPECIFICITY PROTEIN PHOSPHATASE"/>
    <property type="match status" value="1"/>
</dbReference>
<keyword evidence="7" id="KW-0132">Cell division</keyword>
<dbReference type="InterPro" id="IPR029260">
    <property type="entry name" value="DSPn"/>
</dbReference>
<evidence type="ECO:0000256" key="11">
    <source>
        <dbReference type="ARBA" id="ARBA00023242"/>
    </source>
</evidence>
<dbReference type="GO" id="GO:0051321">
    <property type="term" value="P:meiotic cell cycle"/>
    <property type="evidence" value="ECO:0007669"/>
    <property type="project" value="UniProtKB-KW"/>
</dbReference>
<proteinExistence type="inferred from homology"/>
<gene>
    <name evidence="18" type="ORF">Agabi119p4_4536</name>
</gene>
<evidence type="ECO:0000256" key="3">
    <source>
        <dbReference type="ARBA" id="ARBA00007315"/>
    </source>
</evidence>
<dbReference type="GO" id="GO:0004725">
    <property type="term" value="F:protein tyrosine phosphatase activity"/>
    <property type="evidence" value="ECO:0007669"/>
    <property type="project" value="UniProtKB-EC"/>
</dbReference>
<evidence type="ECO:0000256" key="2">
    <source>
        <dbReference type="ARBA" id="ARBA00004496"/>
    </source>
</evidence>
<evidence type="ECO:0000256" key="7">
    <source>
        <dbReference type="ARBA" id="ARBA00022618"/>
    </source>
</evidence>
<evidence type="ECO:0000256" key="12">
    <source>
        <dbReference type="ARBA" id="ARBA00023254"/>
    </source>
</evidence>
<evidence type="ECO:0000256" key="10">
    <source>
        <dbReference type="ARBA" id="ARBA00022912"/>
    </source>
</evidence>
<accession>A0A8H7F3H9</accession>
<evidence type="ECO:0000256" key="13">
    <source>
        <dbReference type="ARBA" id="ARBA00023306"/>
    </source>
</evidence>
<dbReference type="AlphaFoldDB" id="A0A8H7F3H9"/>
<evidence type="ECO:0000256" key="15">
    <source>
        <dbReference type="SAM" id="Phobius"/>
    </source>
</evidence>
<dbReference type="GO" id="GO:0005737">
    <property type="term" value="C:cytoplasm"/>
    <property type="evidence" value="ECO:0007669"/>
    <property type="project" value="UniProtKB-SubCell"/>
</dbReference>
<dbReference type="Proteomes" id="UP000629468">
    <property type="component" value="Unassembled WGS sequence"/>
</dbReference>
<sequence length="1045" mass="115985">MTVRFGNNRLVFYIGVFLFSGAVLGLCAHLASQFLPNIHRDFSIFSLIVPSLTIFVFLLLLQWAQPNIEAVALFILGVLWLALAAWATDVIGHIQCDSLGGSTVVTHSGEMLASQWCREMKVIQAFSWMLFISYTFALIILITLVSRAQAFGRFEIWSEPIRELPWFGEAPGYYNTSVAGAPSMPQAPYMGQYPYTQQPGGALVIQPDKQKMAFCPTFVIQVDAACKNVPIRTGAIVVTMLFVGHYVTKLMSSVFAFHLTQTSVAVLSIATLLFLVTMHNRREAQFLSQSEQEMLLIGGMALFWIAALVAWRGLRGGETSSAPSDVGSAGRGNRYLEDWPCRKNDVYCRVEEYRYCAVRLLHASSFLPLSSSPTRHSAVTAFRMAPKCEPLCHFSDRLYFTTFPHPPPKPEVLNRLAADPGNQPRIRSCPRGGPSASPDDNTTYFYFTIDDQLLYLSFFQDWGPLNIAMVYKACIYIHELLEDKDLNQHRLVLYASDDPRKKANAALLMALYVMIVQRRAPWEAFHPIAELEFMPFRDAGRGPSDFNLNIQDCLWGVWKAMQNGLCDMNEFSVEDYEYYEKVENGDWNWITPSFIAFASPVDTNWIKREKEFKEGRIAAAGSTLGPPSAHPKNLALQRKLPTPFLNCLDYFEKRNIKLVVRLNTELYDRNTFLDRGIDHMELYFDDGTNPTDEIVRTFIDVADRVIENGGVVAVHCKAGLGRTGTLIGAYLIWKYGFTANEVIAFMRIVRPGSVVGPQQQYMYLKQLEWVKWAAADEMKKQQAAAMKPAAALVTPATPPADTDEEMDTRPATPPMNTVSLPPVTPSRHVATAAAKAKSIAPPGQPRKTPKAKRLVEETEEEEENDALPALNVPATRNRSKTVSKPPVTRGVAASEQRPTRVTRSTAGAANIRRAGTTAATTTSDSPSKATSTKQGPNKIPRLATTRTTGAARAVATTTTRQPSTRVPPSPILSRLPTLVPSKRPHHTSSLSEVTGTVNPLKPSGAVPVGWVNNTTVVNPTHTTERPNLRSVRRRRSSFSNADVVA</sequence>